<name>A0A3B1AHA9_9ZZZZ</name>
<sequence>FFVLVIPTTMPGAFFWRNRGFQEHARETGLANLPQVGVVPDGH</sequence>
<reference evidence="1" key="1">
    <citation type="submission" date="2018-06" db="EMBL/GenBank/DDBJ databases">
        <authorList>
            <person name="Zhirakovskaya E."/>
        </authorList>
    </citation>
    <scope>NUCLEOTIDE SEQUENCE</scope>
</reference>
<protein>
    <submittedName>
        <fullName evidence="1">Anaerobic dimethyl sulfoxide reductase chain B</fullName>
        <ecNumber evidence="1">1.8.5.3</ecNumber>
    </submittedName>
</protein>
<feature type="non-terminal residue" evidence="1">
    <location>
        <position position="1"/>
    </location>
</feature>
<dbReference type="AlphaFoldDB" id="A0A3B1AHA9"/>
<evidence type="ECO:0000313" key="1">
    <source>
        <dbReference type="EMBL" id="VAX03142.1"/>
    </source>
</evidence>
<dbReference type="EMBL" id="UOFU01000313">
    <property type="protein sequence ID" value="VAX03142.1"/>
    <property type="molecule type" value="Genomic_DNA"/>
</dbReference>
<accession>A0A3B1AHA9</accession>
<proteinExistence type="predicted"/>
<dbReference type="EC" id="1.8.5.3" evidence="1"/>
<keyword evidence="1" id="KW-0560">Oxidoreductase</keyword>
<gene>
    <name evidence="1" type="ORF">MNBD_GAMMA20-1761</name>
</gene>
<dbReference type="GO" id="GO:0016491">
    <property type="term" value="F:oxidoreductase activity"/>
    <property type="evidence" value="ECO:0007669"/>
    <property type="project" value="UniProtKB-KW"/>
</dbReference>
<organism evidence="1">
    <name type="scientific">hydrothermal vent metagenome</name>
    <dbReference type="NCBI Taxonomy" id="652676"/>
    <lineage>
        <taxon>unclassified sequences</taxon>
        <taxon>metagenomes</taxon>
        <taxon>ecological metagenomes</taxon>
    </lineage>
</organism>